<evidence type="ECO:0000256" key="3">
    <source>
        <dbReference type="ARBA" id="ARBA00022525"/>
    </source>
</evidence>
<evidence type="ECO:0000313" key="8">
    <source>
        <dbReference type="EnsemblMetazoa" id="AALFPA23_012179.P17381"/>
    </source>
</evidence>
<protein>
    <submittedName>
        <fullName evidence="8">Uncharacterized protein</fullName>
    </submittedName>
</protein>
<evidence type="ECO:0000256" key="2">
    <source>
        <dbReference type="ARBA" id="ARBA00006356"/>
    </source>
</evidence>
<dbReference type="InterPro" id="IPR002544">
    <property type="entry name" value="FMRFamid-related_peptide-like"/>
</dbReference>
<keyword evidence="6" id="KW-0527">Neuropeptide</keyword>
<keyword evidence="5" id="KW-0027">Amidation</keyword>
<comment type="similarity">
    <text evidence="2">Belongs to the FARP (FMRFamide related peptide) family.</text>
</comment>
<dbReference type="GeneID" id="109411130"/>
<proteinExistence type="inferred from homology"/>
<keyword evidence="3" id="KW-0964">Secreted</keyword>
<keyword evidence="9" id="KW-1185">Reference proteome</keyword>
<dbReference type="RefSeq" id="XP_029728770.2">
    <property type="nucleotide sequence ID" value="XM_029872910.2"/>
</dbReference>
<organism evidence="8 9">
    <name type="scientific">Aedes albopictus</name>
    <name type="common">Asian tiger mosquito</name>
    <name type="synonym">Stegomyia albopicta</name>
    <dbReference type="NCBI Taxonomy" id="7160"/>
    <lineage>
        <taxon>Eukaryota</taxon>
        <taxon>Metazoa</taxon>
        <taxon>Ecdysozoa</taxon>
        <taxon>Arthropoda</taxon>
        <taxon>Hexapoda</taxon>
        <taxon>Insecta</taxon>
        <taxon>Pterygota</taxon>
        <taxon>Neoptera</taxon>
        <taxon>Endopterygota</taxon>
        <taxon>Diptera</taxon>
        <taxon>Nematocera</taxon>
        <taxon>Culicoidea</taxon>
        <taxon>Culicidae</taxon>
        <taxon>Culicinae</taxon>
        <taxon>Aedini</taxon>
        <taxon>Aedes</taxon>
        <taxon>Stegomyia</taxon>
    </lineage>
</organism>
<comment type="subcellular location">
    <subcellularLocation>
        <location evidence="1">Secreted</location>
    </subcellularLocation>
</comment>
<dbReference type="Pfam" id="PF01581">
    <property type="entry name" value="FARP"/>
    <property type="match status" value="6"/>
</dbReference>
<reference evidence="9" key="1">
    <citation type="journal article" date="2015" name="Proc. Natl. Acad. Sci. U.S.A.">
        <title>Genome sequence of the Asian Tiger mosquito, Aedes albopictus, reveals insights into its biology, genetics, and evolution.</title>
        <authorList>
            <person name="Chen X.G."/>
            <person name="Jiang X."/>
            <person name="Gu J."/>
            <person name="Xu M."/>
            <person name="Wu Y."/>
            <person name="Deng Y."/>
            <person name="Zhang C."/>
            <person name="Bonizzoni M."/>
            <person name="Dermauw W."/>
            <person name="Vontas J."/>
            <person name="Armbruster P."/>
            <person name="Huang X."/>
            <person name="Yang Y."/>
            <person name="Zhang H."/>
            <person name="He W."/>
            <person name="Peng H."/>
            <person name="Liu Y."/>
            <person name="Wu K."/>
            <person name="Chen J."/>
            <person name="Lirakis M."/>
            <person name="Topalis P."/>
            <person name="Van Leeuwen T."/>
            <person name="Hall A.B."/>
            <person name="Jiang X."/>
            <person name="Thorpe C."/>
            <person name="Mueller R.L."/>
            <person name="Sun C."/>
            <person name="Waterhouse R.M."/>
            <person name="Yan G."/>
            <person name="Tu Z.J."/>
            <person name="Fang X."/>
            <person name="James A.A."/>
        </authorList>
    </citation>
    <scope>NUCLEOTIDE SEQUENCE [LARGE SCALE GENOMIC DNA]</scope>
    <source>
        <strain evidence="9">Foshan</strain>
    </source>
</reference>
<feature type="compositionally biased region" description="Basic and acidic residues" evidence="7">
    <location>
        <begin position="307"/>
        <end position="328"/>
    </location>
</feature>
<dbReference type="Proteomes" id="UP000069940">
    <property type="component" value="Unassembled WGS sequence"/>
</dbReference>
<dbReference type="PANTHER" id="PTHR20986">
    <property type="entry name" value="FMRFAMIDE-RELATED PEPTIDES"/>
    <property type="match status" value="1"/>
</dbReference>
<dbReference type="InterPro" id="IPR051041">
    <property type="entry name" value="FMRFamide-related_np"/>
</dbReference>
<evidence type="ECO:0000256" key="7">
    <source>
        <dbReference type="SAM" id="MobiDB-lite"/>
    </source>
</evidence>
<reference evidence="8" key="2">
    <citation type="submission" date="2025-05" db="UniProtKB">
        <authorList>
            <consortium name="EnsemblMetazoa"/>
        </authorList>
    </citation>
    <scope>IDENTIFICATION</scope>
    <source>
        <strain evidence="8">Foshan</strain>
    </source>
</reference>
<evidence type="ECO:0000256" key="6">
    <source>
        <dbReference type="ARBA" id="ARBA00023320"/>
    </source>
</evidence>
<sequence>MLLRSKISDFAMKMYLFLTILIYECSNHFSCAEYELAEASQTVNEPSISLDLSPESGNDYSNNGVVFEFRRSIKSDNTEIEARRRSALDKNFMRFGRPDPTALQRVARASKQANLMRFGRAGQAFMRFGRVPGNVPYSLVHNDDDSKQDYNGDSDEFNEELLYSKRTPNSDEITEVSESGEQIKPKQLVYYRRDSPKNLMRFGKRDDPNKFLRLDRANLMRFGRAGSGTAANLQRGNLLRFGRASGNLMRFGRSKGNLMRFGRSDPRFLRLVKMDNNFMRFGRSDKSLKPADKNETESSESTVFPNDKSKSEITHHEQLSLEKIDEPAKSDEDYELHLREEDILSPAFVSSY</sequence>
<keyword evidence="4" id="KW-0677">Repeat</keyword>
<evidence type="ECO:0000313" key="9">
    <source>
        <dbReference type="Proteomes" id="UP000069940"/>
    </source>
</evidence>
<accession>A0ABM1YU41</accession>
<name>A0ABM1YU41_AEDAL</name>
<evidence type="ECO:0000256" key="4">
    <source>
        <dbReference type="ARBA" id="ARBA00022737"/>
    </source>
</evidence>
<evidence type="ECO:0000256" key="5">
    <source>
        <dbReference type="ARBA" id="ARBA00022815"/>
    </source>
</evidence>
<feature type="region of interest" description="Disordered" evidence="7">
    <location>
        <begin position="283"/>
        <end position="328"/>
    </location>
</feature>
<dbReference type="EnsemblMetazoa" id="AALFPA23_012179.R17381">
    <property type="protein sequence ID" value="AALFPA23_012179.P17381"/>
    <property type="gene ID" value="AALFPA23_012179"/>
</dbReference>
<evidence type="ECO:0000256" key="1">
    <source>
        <dbReference type="ARBA" id="ARBA00004613"/>
    </source>
</evidence>
<feature type="compositionally biased region" description="Basic and acidic residues" evidence="7">
    <location>
        <begin position="283"/>
        <end position="296"/>
    </location>
</feature>
<dbReference type="PANTHER" id="PTHR20986:SF22">
    <property type="entry name" value="FMRFAMIDE-RELATED PEPTIDES"/>
    <property type="match status" value="1"/>
</dbReference>